<dbReference type="EMBL" id="PCMW01000128">
    <property type="protein sequence ID" value="PDS21955.1"/>
    <property type="molecule type" value="Genomic_DNA"/>
</dbReference>
<dbReference type="AlphaFoldDB" id="A0A2H3KA30"/>
<evidence type="ECO:0000313" key="2">
    <source>
        <dbReference type="Proteomes" id="UP000220828"/>
    </source>
</evidence>
<gene>
    <name evidence="1" type="ORF">B0A77_14730</name>
</gene>
<dbReference type="Proteomes" id="UP000220828">
    <property type="component" value="Unassembled WGS sequence"/>
</dbReference>
<proteinExistence type="predicted"/>
<reference evidence="1 2" key="1">
    <citation type="submission" date="2017-09" db="EMBL/GenBank/DDBJ databases">
        <title>Whole genomes of Flavobacteriaceae.</title>
        <authorList>
            <person name="Stine C."/>
            <person name="Li C."/>
            <person name="Tadesse D."/>
        </authorList>
    </citation>
    <scope>NUCLEOTIDE SEQUENCE [LARGE SCALE GENOMIC DNA]</scope>
    <source>
        <strain evidence="1 2">ATCC 35036</strain>
    </source>
</reference>
<name>A0A2H3KA30_9FLAO</name>
<protein>
    <submittedName>
        <fullName evidence="1">Uncharacterized protein</fullName>
    </submittedName>
</protein>
<organism evidence="1 2">
    <name type="scientific">Flavobacterium branchiophilum</name>
    <dbReference type="NCBI Taxonomy" id="55197"/>
    <lineage>
        <taxon>Bacteria</taxon>
        <taxon>Pseudomonadati</taxon>
        <taxon>Bacteroidota</taxon>
        <taxon>Flavobacteriia</taxon>
        <taxon>Flavobacteriales</taxon>
        <taxon>Flavobacteriaceae</taxon>
        <taxon>Flavobacterium</taxon>
    </lineage>
</organism>
<comment type="caution">
    <text evidence="1">The sequence shown here is derived from an EMBL/GenBank/DDBJ whole genome shotgun (WGS) entry which is preliminary data.</text>
</comment>
<dbReference type="RefSeq" id="WP_097554929.1">
    <property type="nucleotide sequence ID" value="NZ_PCMW01000128.1"/>
</dbReference>
<evidence type="ECO:0000313" key="1">
    <source>
        <dbReference type="EMBL" id="PDS21955.1"/>
    </source>
</evidence>
<sequence length="217" mass="25548">MKNKLIDELLENPIKFSKSKRKGYYLLEEFQKGLDLEQLVVLLENNNLLIVNIGVSISSELKNEQCSYLLPYLLPLKEKIYDSLYFHYLIESISKGTLINNNEFFNIVNVLFENRIEFVICAMHSIFLANENQLKNSLEYFQKLNHNICKNLLLLINYKDLDNNKIIELLNNQEYLDNLFGVIIAHRLYEIKPILIIESYKSPNETVIGYLNDYLRS</sequence>
<accession>A0A2H3KA30</accession>